<accession>A0AAX4KCF2</accession>
<dbReference type="SUPFAM" id="SSF81321">
    <property type="entry name" value="Family A G protein-coupled receptor-like"/>
    <property type="match status" value="1"/>
</dbReference>
<evidence type="ECO:0000256" key="6">
    <source>
        <dbReference type="SAM" id="Phobius"/>
    </source>
</evidence>
<dbReference type="GO" id="GO:0007189">
    <property type="term" value="P:adenylate cyclase-activating G protein-coupled receptor signaling pathway"/>
    <property type="evidence" value="ECO:0007669"/>
    <property type="project" value="TreeGrafter"/>
</dbReference>
<dbReference type="EMBL" id="CP144089">
    <property type="protein sequence ID" value="WWD03864.1"/>
    <property type="molecule type" value="Genomic_DNA"/>
</dbReference>
<reference evidence="7 8" key="1">
    <citation type="submission" date="2024-01" db="EMBL/GenBank/DDBJ databases">
        <title>Comparative genomics of Cryptococcus and Kwoniella reveals pathogenesis evolution and contrasting modes of karyotype evolution via chromosome fusion or intercentromeric recombination.</title>
        <authorList>
            <person name="Coelho M.A."/>
            <person name="David-Palma M."/>
            <person name="Shea T."/>
            <person name="Bowers K."/>
            <person name="McGinley-Smith S."/>
            <person name="Mohammad A.W."/>
            <person name="Gnirke A."/>
            <person name="Yurkov A.M."/>
            <person name="Nowrousian M."/>
            <person name="Sun S."/>
            <person name="Cuomo C.A."/>
            <person name="Heitman J."/>
        </authorList>
    </citation>
    <scope>NUCLEOTIDE SEQUENCE [LARGE SCALE GENOMIC DNA]</scope>
    <source>
        <strain evidence="7 8">PYCC6329</strain>
    </source>
</reference>
<dbReference type="Gene3D" id="1.20.1070.10">
    <property type="entry name" value="Rhodopsin 7-helix transmembrane proteins"/>
    <property type="match status" value="1"/>
</dbReference>
<feature type="compositionally biased region" description="Basic and acidic residues" evidence="5">
    <location>
        <begin position="612"/>
        <end position="628"/>
    </location>
</feature>
<dbReference type="PANTHER" id="PTHR23112">
    <property type="entry name" value="G PROTEIN-COUPLED RECEPTOR 157-RELATED"/>
    <property type="match status" value="1"/>
</dbReference>
<evidence type="ECO:0008006" key="9">
    <source>
        <dbReference type="Google" id="ProtNLM"/>
    </source>
</evidence>
<evidence type="ECO:0000256" key="5">
    <source>
        <dbReference type="SAM" id="MobiDB-lite"/>
    </source>
</evidence>
<feature type="transmembrane region" description="Helical" evidence="6">
    <location>
        <begin position="150"/>
        <end position="168"/>
    </location>
</feature>
<name>A0AAX4KCF2_9TREE</name>
<evidence type="ECO:0000256" key="4">
    <source>
        <dbReference type="ARBA" id="ARBA00023136"/>
    </source>
</evidence>
<dbReference type="AlphaFoldDB" id="A0AAX4KCF2"/>
<feature type="transmembrane region" description="Helical" evidence="6">
    <location>
        <begin position="199"/>
        <end position="222"/>
    </location>
</feature>
<feature type="compositionally biased region" description="Pro residues" evidence="5">
    <location>
        <begin position="563"/>
        <end position="576"/>
    </location>
</feature>
<evidence type="ECO:0000313" key="8">
    <source>
        <dbReference type="Proteomes" id="UP001358614"/>
    </source>
</evidence>
<dbReference type="GO" id="GO:0005886">
    <property type="term" value="C:plasma membrane"/>
    <property type="evidence" value="ECO:0007669"/>
    <property type="project" value="TreeGrafter"/>
</dbReference>
<gene>
    <name evidence="7" type="ORF">V865_001920</name>
</gene>
<evidence type="ECO:0000256" key="3">
    <source>
        <dbReference type="ARBA" id="ARBA00022989"/>
    </source>
</evidence>
<evidence type="ECO:0000256" key="2">
    <source>
        <dbReference type="ARBA" id="ARBA00022692"/>
    </source>
</evidence>
<organism evidence="7 8">
    <name type="scientific">Kwoniella europaea PYCC6329</name>
    <dbReference type="NCBI Taxonomy" id="1423913"/>
    <lineage>
        <taxon>Eukaryota</taxon>
        <taxon>Fungi</taxon>
        <taxon>Dikarya</taxon>
        <taxon>Basidiomycota</taxon>
        <taxon>Agaricomycotina</taxon>
        <taxon>Tremellomycetes</taxon>
        <taxon>Tremellales</taxon>
        <taxon>Cryptococcaceae</taxon>
        <taxon>Kwoniella</taxon>
    </lineage>
</organism>
<dbReference type="Proteomes" id="UP001358614">
    <property type="component" value="Chromosome 1"/>
</dbReference>
<keyword evidence="4 6" id="KW-0472">Membrane</keyword>
<feature type="transmembrane region" description="Helical" evidence="6">
    <location>
        <begin position="111"/>
        <end position="138"/>
    </location>
</feature>
<evidence type="ECO:0000313" key="7">
    <source>
        <dbReference type="EMBL" id="WWD03864.1"/>
    </source>
</evidence>
<feature type="transmembrane region" description="Helical" evidence="6">
    <location>
        <begin position="385"/>
        <end position="409"/>
    </location>
</feature>
<proteinExistence type="predicted"/>
<feature type="region of interest" description="Disordered" evidence="5">
    <location>
        <begin position="432"/>
        <end position="451"/>
    </location>
</feature>
<evidence type="ECO:0000256" key="1">
    <source>
        <dbReference type="ARBA" id="ARBA00004141"/>
    </source>
</evidence>
<feature type="transmembrane region" description="Helical" evidence="6">
    <location>
        <begin position="31"/>
        <end position="55"/>
    </location>
</feature>
<keyword evidence="8" id="KW-1185">Reference proteome</keyword>
<feature type="compositionally biased region" description="Low complexity" evidence="5">
    <location>
        <begin position="547"/>
        <end position="562"/>
    </location>
</feature>
<keyword evidence="3 6" id="KW-1133">Transmembrane helix</keyword>
<dbReference type="GO" id="GO:0004930">
    <property type="term" value="F:G protein-coupled receptor activity"/>
    <property type="evidence" value="ECO:0007669"/>
    <property type="project" value="TreeGrafter"/>
</dbReference>
<comment type="subcellular location">
    <subcellularLocation>
        <location evidence="1">Membrane</location>
        <topology evidence="1">Multi-pass membrane protein</topology>
    </subcellularLocation>
</comment>
<feature type="region of interest" description="Disordered" evidence="5">
    <location>
        <begin position="547"/>
        <end position="628"/>
    </location>
</feature>
<keyword evidence="2 6" id="KW-0812">Transmembrane</keyword>
<feature type="transmembrane region" description="Helical" evidence="6">
    <location>
        <begin position="67"/>
        <end position="91"/>
    </location>
</feature>
<feature type="transmembrane region" description="Helical" evidence="6">
    <location>
        <begin position="352"/>
        <end position="373"/>
    </location>
</feature>
<dbReference type="KEGG" id="ker:91100724"/>
<dbReference type="RefSeq" id="XP_066081831.1">
    <property type="nucleotide sequence ID" value="XM_066225734.1"/>
</dbReference>
<dbReference type="PANTHER" id="PTHR23112:SF0">
    <property type="entry name" value="TRANSMEMBRANE PROTEIN 116"/>
    <property type="match status" value="1"/>
</dbReference>
<dbReference type="GeneID" id="91100724"/>
<protein>
    <recommendedName>
        <fullName evidence="9">G-protein coupled receptors family 2 profile 2 domain-containing protein</fullName>
    </recommendedName>
</protein>
<sequence>MSTIPTNDTVINAYISSHYGLTDAVVRNSGIAANVFSALSLIMTLGFLGGTIWIYSYPNCRHILDRVSFRLLVVAMFFEFWYSFNFLLLYINDTIYRPGGSWGPGHCTAGVYFLVSSMHVVDLLVMFIAVNLFLTINMGINPLKLRLERWYIGISIAIGYIVPLPSAATQHFGWDYALGTCWINGKGRKRRVDYLIEGIYITPIITCFVSTVCVAIVLVVLFRQGRATSRALFGGQGGKQTIGDLSENGMISLDPLSYSNSTRSDTGTGTILTNPVSMVDSPDTDTTLFEEGNTATKEGNNFTQKRTKGGGSRLMDKTKNFVRGKGWKTTKQSPQSYFHSLSDKFLSIAVKIAWYPITLLFINAVMMVGDLVIAAQGGVASHKTVWLYVIYYVMYGGRGICIAGLAIIIDPSLRRGLKAAWRERQLKKNPNILPTTTQSINPETTLSPNSNRTPYSTAFDPMSSSVGQTDSIQAHNTGNGYRSRIDSDASFDFATALAYIPDPTSIQREKERGTEDPWKDTQTQIQLPTVEVDLSYLDQELDMTILNDSNANSNSNNGISTNSPPPPAPAPPPPVRPITVVSKGRPVTSNHQKTGRGILSRLPGNSGTTKPLELRPIDPEVERRKEEKIKREERVKEIKRRFEEVQRHL</sequence>